<reference evidence="5" key="1">
    <citation type="submission" date="2022-12" db="EMBL/GenBank/DDBJ databases">
        <title>Gycomyces niveus sp.nov.,a novel actinomycete isolated from soil in Shouguan.</title>
        <authorList>
            <person name="Yang X."/>
        </authorList>
    </citation>
    <scope>NUCLEOTIDE SEQUENCE</scope>
    <source>
        <strain evidence="5">NEAU-A15</strain>
    </source>
</reference>
<gene>
    <name evidence="5" type="ORF">O1R50_07675</name>
</gene>
<keyword evidence="3" id="KW-0804">Transcription</keyword>
<feature type="domain" description="HTH marR-type" evidence="4">
    <location>
        <begin position="28"/>
        <end position="163"/>
    </location>
</feature>
<evidence type="ECO:0000256" key="3">
    <source>
        <dbReference type="ARBA" id="ARBA00023163"/>
    </source>
</evidence>
<evidence type="ECO:0000256" key="1">
    <source>
        <dbReference type="ARBA" id="ARBA00023015"/>
    </source>
</evidence>
<dbReference type="GO" id="GO:0003700">
    <property type="term" value="F:DNA-binding transcription factor activity"/>
    <property type="evidence" value="ECO:0007669"/>
    <property type="project" value="InterPro"/>
</dbReference>
<proteinExistence type="predicted"/>
<organism evidence="5 6">
    <name type="scientific">Glycomyces luteolus</name>
    <dbReference type="NCBI Taxonomy" id="2670330"/>
    <lineage>
        <taxon>Bacteria</taxon>
        <taxon>Bacillati</taxon>
        <taxon>Actinomycetota</taxon>
        <taxon>Actinomycetes</taxon>
        <taxon>Glycomycetales</taxon>
        <taxon>Glycomycetaceae</taxon>
        <taxon>Glycomyces</taxon>
    </lineage>
</organism>
<dbReference type="Pfam" id="PF12802">
    <property type="entry name" value="MarR_2"/>
    <property type="match status" value="1"/>
</dbReference>
<keyword evidence="1" id="KW-0805">Transcription regulation</keyword>
<dbReference type="InterPro" id="IPR036390">
    <property type="entry name" value="WH_DNA-bd_sf"/>
</dbReference>
<name>A0A9X3PJ60_9ACTN</name>
<evidence type="ECO:0000256" key="2">
    <source>
        <dbReference type="ARBA" id="ARBA00023125"/>
    </source>
</evidence>
<protein>
    <submittedName>
        <fullName evidence="5">MarR family transcriptional regulator</fullName>
    </submittedName>
</protein>
<dbReference type="PROSITE" id="PS50995">
    <property type="entry name" value="HTH_MARR_2"/>
    <property type="match status" value="1"/>
</dbReference>
<dbReference type="GO" id="GO:0003677">
    <property type="term" value="F:DNA binding"/>
    <property type="evidence" value="ECO:0007669"/>
    <property type="project" value="UniProtKB-KW"/>
</dbReference>
<dbReference type="PRINTS" id="PR00598">
    <property type="entry name" value="HTHMARR"/>
</dbReference>
<keyword evidence="6" id="KW-1185">Reference proteome</keyword>
<dbReference type="EMBL" id="JAPZVP010000005">
    <property type="protein sequence ID" value="MDA1359495.1"/>
    <property type="molecule type" value="Genomic_DNA"/>
</dbReference>
<dbReference type="SMART" id="SM00347">
    <property type="entry name" value="HTH_MARR"/>
    <property type="match status" value="1"/>
</dbReference>
<dbReference type="RefSeq" id="WP_270109337.1">
    <property type="nucleotide sequence ID" value="NZ_JAPZVP010000005.1"/>
</dbReference>
<dbReference type="Proteomes" id="UP001146067">
    <property type="component" value="Unassembled WGS sequence"/>
</dbReference>
<evidence type="ECO:0000313" key="6">
    <source>
        <dbReference type="Proteomes" id="UP001146067"/>
    </source>
</evidence>
<evidence type="ECO:0000313" key="5">
    <source>
        <dbReference type="EMBL" id="MDA1359495.1"/>
    </source>
</evidence>
<keyword evidence="2" id="KW-0238">DNA-binding</keyword>
<dbReference type="AlphaFoldDB" id="A0A9X3PJ60"/>
<accession>A0A9X3PJ60</accession>
<sequence length="167" mass="18248">MDAEATADTVGHMVGQWGRERPDFDASPMLVVGRVLHLANRWDRSLRGPFAEAGLANGDFDVLAALRRSGEPYALSAGELSRTVLVTTGAITKRVDRLEAGGWVTRSVTEEDSRGRRITLTETGRRLTEALMEVHLQNQRKLIEVLTAKERAELGALLAKLGAALDE</sequence>
<dbReference type="PANTHER" id="PTHR42756:SF1">
    <property type="entry name" value="TRANSCRIPTIONAL REPRESSOR OF EMRAB OPERON"/>
    <property type="match status" value="1"/>
</dbReference>
<dbReference type="InterPro" id="IPR000835">
    <property type="entry name" value="HTH_MarR-typ"/>
</dbReference>
<dbReference type="InterPro" id="IPR036388">
    <property type="entry name" value="WH-like_DNA-bd_sf"/>
</dbReference>
<comment type="caution">
    <text evidence="5">The sequence shown here is derived from an EMBL/GenBank/DDBJ whole genome shotgun (WGS) entry which is preliminary data.</text>
</comment>
<dbReference type="Gene3D" id="1.10.10.10">
    <property type="entry name" value="Winged helix-like DNA-binding domain superfamily/Winged helix DNA-binding domain"/>
    <property type="match status" value="1"/>
</dbReference>
<dbReference type="SUPFAM" id="SSF46785">
    <property type="entry name" value="Winged helix' DNA-binding domain"/>
    <property type="match status" value="1"/>
</dbReference>
<dbReference type="PANTHER" id="PTHR42756">
    <property type="entry name" value="TRANSCRIPTIONAL REGULATOR, MARR"/>
    <property type="match status" value="1"/>
</dbReference>
<evidence type="ECO:0000259" key="4">
    <source>
        <dbReference type="PROSITE" id="PS50995"/>
    </source>
</evidence>